<name>A0A1M5Y3A0_9FIRM</name>
<keyword evidence="5" id="KW-1185">Reference proteome</keyword>
<dbReference type="PIRSF" id="PIRSF026508">
    <property type="entry name" value="TelA"/>
    <property type="match status" value="1"/>
</dbReference>
<keyword evidence="3" id="KW-0175">Coiled coil</keyword>
<dbReference type="EMBL" id="FQXV01000007">
    <property type="protein sequence ID" value="SHI05983.1"/>
    <property type="molecule type" value="Genomic_DNA"/>
</dbReference>
<dbReference type="PANTHER" id="PTHR38432">
    <property type="entry name" value="TELA-LIKE PROTEIN SAOUHSC_01408"/>
    <property type="match status" value="1"/>
</dbReference>
<evidence type="ECO:0000313" key="4">
    <source>
        <dbReference type="EMBL" id="SHI05983.1"/>
    </source>
</evidence>
<gene>
    <name evidence="4" type="ORF">SAMN02745823_02152</name>
</gene>
<dbReference type="OrthoDB" id="9768858at2"/>
<evidence type="ECO:0000256" key="2">
    <source>
        <dbReference type="PIRNR" id="PIRNR026508"/>
    </source>
</evidence>
<evidence type="ECO:0000256" key="3">
    <source>
        <dbReference type="SAM" id="Coils"/>
    </source>
</evidence>
<feature type="coiled-coil region" evidence="3">
    <location>
        <begin position="293"/>
        <end position="353"/>
    </location>
</feature>
<protein>
    <submittedName>
        <fullName evidence="4">Uncharacterized conserved protein YaaN involved in tellurite resistance</fullName>
    </submittedName>
</protein>
<evidence type="ECO:0000313" key="5">
    <source>
        <dbReference type="Proteomes" id="UP000183995"/>
    </source>
</evidence>
<dbReference type="PANTHER" id="PTHR38432:SF1">
    <property type="entry name" value="TELA-LIKE PROTEIN SAOUHSC_01408"/>
    <property type="match status" value="1"/>
</dbReference>
<reference evidence="4 5" key="1">
    <citation type="submission" date="2016-11" db="EMBL/GenBank/DDBJ databases">
        <authorList>
            <person name="Jaros S."/>
            <person name="Januszkiewicz K."/>
            <person name="Wedrychowicz H."/>
        </authorList>
    </citation>
    <scope>NUCLEOTIDE SEQUENCE [LARGE SCALE GENOMIC DNA]</scope>
    <source>
        <strain evidence="4 5">DSM 10068</strain>
    </source>
</reference>
<comment type="similarity">
    <text evidence="1 2">Belongs to the TelA family.</text>
</comment>
<evidence type="ECO:0000256" key="1">
    <source>
        <dbReference type="ARBA" id="ARBA00005541"/>
    </source>
</evidence>
<organism evidence="4 5">
    <name type="scientific">Sporobacter termitidis DSM 10068</name>
    <dbReference type="NCBI Taxonomy" id="1123282"/>
    <lineage>
        <taxon>Bacteria</taxon>
        <taxon>Bacillati</taxon>
        <taxon>Bacillota</taxon>
        <taxon>Clostridia</taxon>
        <taxon>Eubacteriales</taxon>
        <taxon>Oscillospiraceae</taxon>
        <taxon>Sporobacter</taxon>
    </lineage>
</organism>
<dbReference type="Pfam" id="PF05816">
    <property type="entry name" value="TelA"/>
    <property type="match status" value="1"/>
</dbReference>
<sequence length="384" mass="43121">MTDNTTGYTPTLTLSTNDAPEAPAVAPAAEIQRRDATAAKLDISQLTDAEQQMVHDFSKKIDITDTNAILTYGAASQKNIADFSGSTLDNVRTKDMGEVGGMLTDLVVQLKGFNYGEEEKKGFFGLRKKVENKIATIKAEYDKASINVDKIAEMLEKHQYTLLKDAAMLDKMYEMNQSYFKELTMYILAGKEKLGECNNVILPDMKKKAEESGKPEDAQAVNDYANMVNRFEKKLYDLELTRTISIQMAPQIRLIQNNDSLMVEKIQTSIVNTIPLWKSQMVLALGMHHSQQAMEAQREVTNMTNELLRKNAEMLKTGTVEIAKESERGVADIETLQLTNQKLIETLEEVRTIQTEGAAKRRAAEVELGRIEGELKQKLLELRK</sequence>
<dbReference type="STRING" id="1123282.SAMN02745823_02152"/>
<proteinExistence type="inferred from homology"/>
<dbReference type="AlphaFoldDB" id="A0A1M5Y3A0"/>
<dbReference type="InterPro" id="IPR008863">
    <property type="entry name" value="Toxic_anion-R_TelA"/>
</dbReference>
<dbReference type="RefSeq" id="WP_073078724.1">
    <property type="nucleotide sequence ID" value="NZ_FQXV01000007.1"/>
</dbReference>
<dbReference type="Proteomes" id="UP000183995">
    <property type="component" value="Unassembled WGS sequence"/>
</dbReference>
<accession>A0A1M5Y3A0</accession>